<evidence type="ECO:0000256" key="10">
    <source>
        <dbReference type="ARBA" id="ARBA00022967"/>
    </source>
</evidence>
<evidence type="ECO:0000256" key="7">
    <source>
        <dbReference type="ARBA" id="ARBA00022643"/>
    </source>
</evidence>
<evidence type="ECO:0000256" key="8">
    <source>
        <dbReference type="ARBA" id="ARBA00022719"/>
    </source>
</evidence>
<dbReference type="NCBIfam" id="TIGR01959">
    <property type="entry name" value="nuoF_fam"/>
    <property type="match status" value="1"/>
</dbReference>
<dbReference type="Gene3D" id="3.10.20.600">
    <property type="match status" value="1"/>
</dbReference>
<dbReference type="FunFam" id="1.20.1440.230:FF:000001">
    <property type="entry name" value="Mitochondrial NADH dehydrogenase flavoprotein 1"/>
    <property type="match status" value="1"/>
</dbReference>
<evidence type="ECO:0000256" key="13">
    <source>
        <dbReference type="ARBA" id="ARBA00023027"/>
    </source>
</evidence>
<comment type="catalytic activity">
    <reaction evidence="14 15">
        <text>a quinone + NADH + 5 H(+)(in) = a quinol + NAD(+) + 4 H(+)(out)</text>
        <dbReference type="Rhea" id="RHEA:57888"/>
        <dbReference type="ChEBI" id="CHEBI:15378"/>
        <dbReference type="ChEBI" id="CHEBI:24646"/>
        <dbReference type="ChEBI" id="CHEBI:57540"/>
        <dbReference type="ChEBI" id="CHEBI:57945"/>
        <dbReference type="ChEBI" id="CHEBI:132124"/>
    </reaction>
</comment>
<evidence type="ECO:0000256" key="9">
    <source>
        <dbReference type="ARBA" id="ARBA00022723"/>
    </source>
</evidence>
<evidence type="ECO:0000256" key="2">
    <source>
        <dbReference type="ARBA" id="ARBA00001966"/>
    </source>
</evidence>
<feature type="domain" description="NADH-ubiquinone oxidoreductase 51kDa subunit iron-sulphur binding" evidence="16">
    <location>
        <begin position="327"/>
        <end position="372"/>
    </location>
</feature>
<evidence type="ECO:0000259" key="16">
    <source>
        <dbReference type="SMART" id="SM00928"/>
    </source>
</evidence>
<reference evidence="17 18" key="1">
    <citation type="submission" date="2020-01" db="EMBL/GenBank/DDBJ databases">
        <title>Rhizobium genotypes associated with high levels of biological nitrogen fixation by grain legumes in a temperate-maritime cropping system.</title>
        <authorList>
            <person name="Maluk M."/>
            <person name="Francesc Ferrando Molina F."/>
            <person name="Lopez Del Egido L."/>
            <person name="Lafos M."/>
            <person name="Langarica-Fuentes A."/>
            <person name="Gebre Yohannes G."/>
            <person name="Young M.W."/>
            <person name="Martin P."/>
            <person name="Gantlett R."/>
            <person name="Kenicer G."/>
            <person name="Hawes C."/>
            <person name="Begg G.S."/>
            <person name="Quilliam R.S."/>
            <person name="Squire G.R."/>
            <person name="Poole P.S."/>
            <person name="Young P.W."/>
            <person name="Iannetta P.M."/>
            <person name="James E.K."/>
        </authorList>
    </citation>
    <scope>NUCLEOTIDE SEQUENCE [LARGE SCALE GENOMIC DNA]</scope>
    <source>
        <strain evidence="17 18">JHI944</strain>
    </source>
</reference>
<keyword evidence="5 15" id="KW-0004">4Fe-4S</keyword>
<dbReference type="InterPro" id="IPR001949">
    <property type="entry name" value="NADH-UbQ_OxRdtase_51kDa_CS"/>
</dbReference>
<dbReference type="SMART" id="SM00928">
    <property type="entry name" value="NADH_4Fe-4S"/>
    <property type="match status" value="1"/>
</dbReference>
<dbReference type="NCBIfam" id="NF010120">
    <property type="entry name" value="PRK13596.1"/>
    <property type="match status" value="1"/>
</dbReference>
<sequence>MFEPVLLKNVAVPDSHLLSTYEADGGYQALAKALREYTPDEVVNLVKQSNLRGRGGAGFPTGMKWSFVPKQVDKPKYLCCNADEGEPGTFKDRIIMERDPHQLIEGLAVSAYAIGAKTAYVYIRGEYMTAIRRLEQAIAEAHEKGYLGTGILGSNFDFAVHIHCGAGAYICGEETAMLESLEGKRAQPRLKPPFPAVAGLYASPTVINNVETLACVPHIVARGADWFRGIGPDKSPGPKLYCLSGQVRKPGLYELPMGIPLRELVEEHAGGALPGRKIKAVIPGGVSAPVIPEQGLDVRMDFDSLAAAGSMLGSAGVIVIDDSTCMVKVATRIIEFFHHESCGKCTPCREGLNWVVKVLRRVEGGDGAPGDLEQLEMLCKGIFGNTFCALGDGAAMGLRAALAHFRDEFVAHVEERRCPFH</sequence>
<name>A0A6P0DR84_RHILE</name>
<dbReference type="Gene3D" id="6.10.250.1450">
    <property type="match status" value="1"/>
</dbReference>
<dbReference type="FunFam" id="3.10.20.600:FF:000003">
    <property type="entry name" value="NADH-quinone oxidoreductase subunit F"/>
    <property type="match status" value="1"/>
</dbReference>
<dbReference type="GO" id="GO:0008137">
    <property type="term" value="F:NADH dehydrogenase (ubiquinone) activity"/>
    <property type="evidence" value="ECO:0007669"/>
    <property type="project" value="InterPro"/>
</dbReference>
<accession>A0A6P0DR84</accession>
<dbReference type="SUPFAM" id="SSF140490">
    <property type="entry name" value="Nqo1C-terminal domain-like"/>
    <property type="match status" value="1"/>
</dbReference>
<keyword evidence="6 15" id="KW-0285">Flavoprotein</keyword>
<evidence type="ECO:0000313" key="17">
    <source>
        <dbReference type="EMBL" id="NEK54105.1"/>
    </source>
</evidence>
<comment type="similarity">
    <text evidence="4 15">Belongs to the complex I 51 kDa subunit family.</text>
</comment>
<dbReference type="GO" id="GO:0046872">
    <property type="term" value="F:metal ion binding"/>
    <property type="evidence" value="ECO:0007669"/>
    <property type="project" value="UniProtKB-KW"/>
</dbReference>
<evidence type="ECO:0000256" key="6">
    <source>
        <dbReference type="ARBA" id="ARBA00022630"/>
    </source>
</evidence>
<keyword evidence="13 15" id="KW-0520">NAD</keyword>
<dbReference type="InterPro" id="IPR011538">
    <property type="entry name" value="Nuo51_FMN-bd"/>
</dbReference>
<dbReference type="InterPro" id="IPR037225">
    <property type="entry name" value="Nuo51_FMN-bd_sf"/>
</dbReference>
<dbReference type="InterPro" id="IPR037207">
    <property type="entry name" value="Nuop51_4Fe4S-bd_sf"/>
</dbReference>
<dbReference type="PANTHER" id="PTHR43578:SF3">
    <property type="entry name" value="NADH-QUINONE OXIDOREDUCTASE SUBUNIT F"/>
    <property type="match status" value="1"/>
</dbReference>
<dbReference type="Pfam" id="PF10589">
    <property type="entry name" value="NADH_4Fe-4S"/>
    <property type="match status" value="1"/>
</dbReference>
<evidence type="ECO:0000256" key="5">
    <source>
        <dbReference type="ARBA" id="ARBA00022485"/>
    </source>
</evidence>
<dbReference type="Pfam" id="PF22461">
    <property type="entry name" value="SLBB_2"/>
    <property type="match status" value="1"/>
</dbReference>
<comment type="cofactor">
    <cofactor evidence="2 15">
        <name>[4Fe-4S] cluster</name>
        <dbReference type="ChEBI" id="CHEBI:49883"/>
    </cofactor>
</comment>
<dbReference type="EMBL" id="WXXP01000019">
    <property type="protein sequence ID" value="NEK54105.1"/>
    <property type="molecule type" value="Genomic_DNA"/>
</dbReference>
<evidence type="ECO:0000256" key="12">
    <source>
        <dbReference type="ARBA" id="ARBA00023014"/>
    </source>
</evidence>
<keyword evidence="9 15" id="KW-0479">Metal-binding</keyword>
<dbReference type="EC" id="7.1.1.-" evidence="15"/>
<gene>
    <name evidence="17" type="primary">nuoF</name>
    <name evidence="17" type="ORF">GUK36_32430</name>
</gene>
<dbReference type="GO" id="GO:0051539">
    <property type="term" value="F:4 iron, 4 sulfur cluster binding"/>
    <property type="evidence" value="ECO:0007669"/>
    <property type="project" value="UniProtKB-UniRule"/>
</dbReference>
<proteinExistence type="inferred from homology"/>
<keyword evidence="8 15" id="KW-0874">Quinone</keyword>
<dbReference type="InterPro" id="IPR054765">
    <property type="entry name" value="SLBB_dom"/>
</dbReference>
<keyword evidence="11 15" id="KW-0408">Iron</keyword>
<dbReference type="FunFam" id="3.40.50.11540:FF:000001">
    <property type="entry name" value="NADH dehydrogenase [ubiquinone] flavoprotein 1, mitochondrial"/>
    <property type="match status" value="1"/>
</dbReference>
<evidence type="ECO:0000313" key="18">
    <source>
        <dbReference type="Proteomes" id="UP000471409"/>
    </source>
</evidence>
<dbReference type="InterPro" id="IPR019575">
    <property type="entry name" value="Nuop51_4Fe4S-bd"/>
</dbReference>
<dbReference type="SUPFAM" id="SSF142019">
    <property type="entry name" value="Nqo1 FMN-binding domain-like"/>
    <property type="match status" value="1"/>
</dbReference>
<evidence type="ECO:0000256" key="15">
    <source>
        <dbReference type="RuleBase" id="RU364066"/>
    </source>
</evidence>
<dbReference type="InterPro" id="IPR011537">
    <property type="entry name" value="NADH-UbQ_OxRdtase_suF"/>
</dbReference>
<dbReference type="Proteomes" id="UP000471409">
    <property type="component" value="Unassembled WGS sequence"/>
</dbReference>
<evidence type="ECO:0000256" key="1">
    <source>
        <dbReference type="ARBA" id="ARBA00001917"/>
    </source>
</evidence>
<evidence type="ECO:0000256" key="11">
    <source>
        <dbReference type="ARBA" id="ARBA00023004"/>
    </source>
</evidence>
<dbReference type="RefSeq" id="WP_018243735.1">
    <property type="nucleotide sequence ID" value="NZ_CP121635.1"/>
</dbReference>
<comment type="cofactor">
    <cofactor evidence="1 15">
        <name>FMN</name>
        <dbReference type="ChEBI" id="CHEBI:58210"/>
    </cofactor>
</comment>
<evidence type="ECO:0000256" key="3">
    <source>
        <dbReference type="ARBA" id="ARBA00002378"/>
    </source>
</evidence>
<keyword evidence="17" id="KW-0560">Oxidoreductase</keyword>
<dbReference type="Gene3D" id="3.40.50.11540">
    <property type="entry name" value="NADH-ubiquinone oxidoreductase 51kDa subunit"/>
    <property type="match status" value="1"/>
</dbReference>
<keyword evidence="10" id="KW-1278">Translocase</keyword>
<dbReference type="GO" id="GO:0051287">
    <property type="term" value="F:NAD binding"/>
    <property type="evidence" value="ECO:0007669"/>
    <property type="project" value="UniProtKB-UniRule"/>
</dbReference>
<dbReference type="PROSITE" id="PS00645">
    <property type="entry name" value="COMPLEX1_51K_2"/>
    <property type="match status" value="1"/>
</dbReference>
<dbReference type="PANTHER" id="PTHR43578">
    <property type="entry name" value="NADH-QUINONE OXIDOREDUCTASE SUBUNIT F"/>
    <property type="match status" value="1"/>
</dbReference>
<organism evidence="17 18">
    <name type="scientific">Rhizobium leguminosarum</name>
    <dbReference type="NCBI Taxonomy" id="384"/>
    <lineage>
        <taxon>Bacteria</taxon>
        <taxon>Pseudomonadati</taxon>
        <taxon>Pseudomonadota</taxon>
        <taxon>Alphaproteobacteria</taxon>
        <taxon>Hyphomicrobiales</taxon>
        <taxon>Rhizobiaceae</taxon>
        <taxon>Rhizobium/Agrobacterium group</taxon>
        <taxon>Rhizobium</taxon>
    </lineage>
</organism>
<dbReference type="PROSITE" id="PS00644">
    <property type="entry name" value="COMPLEX1_51K_1"/>
    <property type="match status" value="1"/>
</dbReference>
<comment type="function">
    <text evidence="3">NDH-1 shuttles electrons from NADH, via FMN and iron-sulfur (Fe-S) centers, to quinones in the respiratory chain. The immediate electron acceptor for the enzyme in this species is believed to be ubiquinone. Couples the redox reaction to proton translocation (for every two electrons transferred, four hydrogen ions are translocated across the cytoplasmic membrane), and thus conserves the redox energy in a proton gradient.</text>
</comment>
<comment type="caution">
    <text evidence="17">The sequence shown here is derived from an EMBL/GenBank/DDBJ whole genome shotgun (WGS) entry which is preliminary data.</text>
</comment>
<dbReference type="GO" id="GO:0048038">
    <property type="term" value="F:quinone binding"/>
    <property type="evidence" value="ECO:0007669"/>
    <property type="project" value="UniProtKB-KW"/>
</dbReference>
<dbReference type="GO" id="GO:0016491">
    <property type="term" value="F:oxidoreductase activity"/>
    <property type="evidence" value="ECO:0007669"/>
    <property type="project" value="UniProtKB-KW"/>
</dbReference>
<evidence type="ECO:0000256" key="4">
    <source>
        <dbReference type="ARBA" id="ARBA00007523"/>
    </source>
</evidence>
<keyword evidence="7 15" id="KW-0288">FMN</keyword>
<dbReference type="AlphaFoldDB" id="A0A6P0DR84"/>
<dbReference type="Gene3D" id="1.20.1440.230">
    <property type="entry name" value="NADH-ubiquinone oxidoreductase 51kDa subunit, iron-sulphur binding domain"/>
    <property type="match status" value="1"/>
</dbReference>
<dbReference type="GO" id="GO:0010181">
    <property type="term" value="F:FMN binding"/>
    <property type="evidence" value="ECO:0007669"/>
    <property type="project" value="InterPro"/>
</dbReference>
<keyword evidence="12 15" id="KW-0411">Iron-sulfur</keyword>
<evidence type="ECO:0000256" key="14">
    <source>
        <dbReference type="ARBA" id="ARBA00047712"/>
    </source>
</evidence>
<dbReference type="SUPFAM" id="SSF142984">
    <property type="entry name" value="Nqo1 middle domain-like"/>
    <property type="match status" value="1"/>
</dbReference>
<dbReference type="Pfam" id="PF01512">
    <property type="entry name" value="Complex1_51K"/>
    <property type="match status" value="1"/>
</dbReference>
<protein>
    <recommendedName>
        <fullName evidence="15">NADH-quinone oxidoreductase subunit F</fullName>
        <ecNumber evidence="15">7.1.1.-</ecNumber>
    </recommendedName>
</protein>